<dbReference type="SMART" id="SM00656">
    <property type="entry name" value="Amb_all"/>
    <property type="match status" value="1"/>
</dbReference>
<dbReference type="GO" id="GO:0005576">
    <property type="term" value="C:extracellular region"/>
    <property type="evidence" value="ECO:0007669"/>
    <property type="project" value="UniProtKB-SubCell"/>
</dbReference>
<accession>A0AAV9X623</accession>
<dbReference type="InterPro" id="IPR045032">
    <property type="entry name" value="PEL"/>
</dbReference>
<sequence length="390" mass="41001">MKVSVISLLSLLGLVAAQSCPDPGVNGFATGTTGGGNATPITVTTAADLIANAKASGPKVIIVKGTITANAAINVASDKTIIGIDDKATVIGGFSLNTVSNIIIKNLNIQVVGSVDGIASRTSTHVWYDHLNIWDASDGLLDITIASDYQTVSWCKFWYSSSSLDHRLASLVGSGGGDHPEDEGHLHVTYHHNWWGQYVSERMPRVMYGDGHIYNNYFNSPGNSYCIGFGSYGSVSIQNNYFKSVANPHEFMYDVYAYASASGNVYDSTTGLKDTGLKGSRDVAGQEGSSYAPVSPTYSYTLDAAADVPALVQRCAGPRPSSSTTTTKAATTTTKATTSTTKTTTKATTTASSGSCAVIYGQCGGIGWTGPTCCTATKCTVLNDYYYQCL</sequence>
<dbReference type="EMBL" id="JAVHJO010000012">
    <property type="protein sequence ID" value="KAK6531728.1"/>
    <property type="molecule type" value="Genomic_DNA"/>
</dbReference>
<feature type="compositionally biased region" description="Low complexity" evidence="5">
    <location>
        <begin position="321"/>
        <end position="344"/>
    </location>
</feature>
<dbReference type="GO" id="GO:0030248">
    <property type="term" value="F:cellulose binding"/>
    <property type="evidence" value="ECO:0007669"/>
    <property type="project" value="InterPro"/>
</dbReference>
<evidence type="ECO:0000256" key="5">
    <source>
        <dbReference type="SAM" id="MobiDB-lite"/>
    </source>
</evidence>
<dbReference type="Gene3D" id="2.160.20.10">
    <property type="entry name" value="Single-stranded right-handed beta-helix, Pectin lyase-like"/>
    <property type="match status" value="1"/>
</dbReference>
<evidence type="ECO:0000256" key="6">
    <source>
        <dbReference type="SAM" id="SignalP"/>
    </source>
</evidence>
<dbReference type="GO" id="GO:0030570">
    <property type="term" value="F:pectate lyase activity"/>
    <property type="evidence" value="ECO:0007669"/>
    <property type="project" value="InterPro"/>
</dbReference>
<dbReference type="SUPFAM" id="SSF51126">
    <property type="entry name" value="Pectin lyase-like"/>
    <property type="match status" value="1"/>
</dbReference>
<keyword evidence="2 6" id="KW-0732">Signal</keyword>
<dbReference type="Pfam" id="PF00544">
    <property type="entry name" value="Pectate_lyase_4"/>
    <property type="match status" value="1"/>
</dbReference>
<dbReference type="Proteomes" id="UP001365542">
    <property type="component" value="Unassembled WGS sequence"/>
</dbReference>
<evidence type="ECO:0000256" key="4">
    <source>
        <dbReference type="RuleBase" id="RU361173"/>
    </source>
</evidence>
<dbReference type="PANTHER" id="PTHR31683">
    <property type="entry name" value="PECTATE LYASE 18-RELATED"/>
    <property type="match status" value="1"/>
</dbReference>
<evidence type="ECO:0000256" key="1">
    <source>
        <dbReference type="ARBA" id="ARBA00010980"/>
    </source>
</evidence>
<protein>
    <recommendedName>
        <fullName evidence="7">CBM1 domain-containing protein</fullName>
    </recommendedName>
</protein>
<gene>
    <name evidence="8" type="ORF">TWF694_002903</name>
</gene>
<dbReference type="GO" id="GO:0000272">
    <property type="term" value="P:polysaccharide catabolic process"/>
    <property type="evidence" value="ECO:0007669"/>
    <property type="project" value="UniProtKB-KW"/>
</dbReference>
<keyword evidence="4" id="KW-0119">Carbohydrate metabolism</keyword>
<dbReference type="PROSITE" id="PS00562">
    <property type="entry name" value="CBM1_1"/>
    <property type="match status" value="1"/>
</dbReference>
<evidence type="ECO:0000256" key="2">
    <source>
        <dbReference type="ARBA" id="ARBA00022729"/>
    </source>
</evidence>
<dbReference type="InterPro" id="IPR012334">
    <property type="entry name" value="Pectin_lyas_fold"/>
</dbReference>
<comment type="caution">
    <text evidence="8">The sequence shown here is derived from an EMBL/GenBank/DDBJ whole genome shotgun (WGS) entry which is preliminary data.</text>
</comment>
<dbReference type="InterPro" id="IPR002022">
    <property type="entry name" value="Pec_lyase"/>
</dbReference>
<evidence type="ECO:0000313" key="9">
    <source>
        <dbReference type="Proteomes" id="UP001365542"/>
    </source>
</evidence>
<name>A0AAV9X623_9PEZI</name>
<evidence type="ECO:0000256" key="3">
    <source>
        <dbReference type="ARBA" id="ARBA00023239"/>
    </source>
</evidence>
<evidence type="ECO:0000313" key="8">
    <source>
        <dbReference type="EMBL" id="KAK6531728.1"/>
    </source>
</evidence>
<dbReference type="PROSITE" id="PS51164">
    <property type="entry name" value="CBM1_2"/>
    <property type="match status" value="1"/>
</dbReference>
<keyword evidence="4" id="KW-0964">Secreted</keyword>
<dbReference type="SMART" id="SM00236">
    <property type="entry name" value="fCBD"/>
    <property type="match status" value="1"/>
</dbReference>
<proteinExistence type="inferred from homology"/>
<dbReference type="InterPro" id="IPR035971">
    <property type="entry name" value="CBD_sf"/>
</dbReference>
<dbReference type="Pfam" id="PF00734">
    <property type="entry name" value="CBM_1"/>
    <property type="match status" value="1"/>
</dbReference>
<dbReference type="InterPro" id="IPR011050">
    <property type="entry name" value="Pectin_lyase_fold/virulence"/>
</dbReference>
<comment type="subcellular location">
    <subcellularLocation>
        <location evidence="4">Secreted</location>
    </subcellularLocation>
</comment>
<dbReference type="PANTHER" id="PTHR31683:SF18">
    <property type="entry name" value="PECTATE LYASE 21-RELATED"/>
    <property type="match status" value="1"/>
</dbReference>
<feature type="signal peptide" evidence="6">
    <location>
        <begin position="1"/>
        <end position="17"/>
    </location>
</feature>
<dbReference type="SUPFAM" id="SSF57180">
    <property type="entry name" value="Cellulose-binding domain"/>
    <property type="match status" value="1"/>
</dbReference>
<dbReference type="AlphaFoldDB" id="A0AAV9X623"/>
<organism evidence="8 9">
    <name type="scientific">Orbilia ellipsospora</name>
    <dbReference type="NCBI Taxonomy" id="2528407"/>
    <lineage>
        <taxon>Eukaryota</taxon>
        <taxon>Fungi</taxon>
        <taxon>Dikarya</taxon>
        <taxon>Ascomycota</taxon>
        <taxon>Pezizomycotina</taxon>
        <taxon>Orbiliomycetes</taxon>
        <taxon>Orbiliales</taxon>
        <taxon>Orbiliaceae</taxon>
        <taxon>Orbilia</taxon>
    </lineage>
</organism>
<reference evidence="8 9" key="1">
    <citation type="submission" date="2019-10" db="EMBL/GenBank/DDBJ databases">
        <authorList>
            <person name="Palmer J.M."/>
        </authorList>
    </citation>
    <scope>NUCLEOTIDE SEQUENCE [LARGE SCALE GENOMIC DNA]</scope>
    <source>
        <strain evidence="8 9">TWF694</strain>
    </source>
</reference>
<feature type="domain" description="CBM1" evidence="7">
    <location>
        <begin position="355"/>
        <end position="390"/>
    </location>
</feature>
<keyword evidence="3 4" id="KW-0456">Lyase</keyword>
<keyword evidence="9" id="KW-1185">Reference proteome</keyword>
<feature type="chain" id="PRO_5044024293" description="CBM1 domain-containing protein" evidence="6">
    <location>
        <begin position="18"/>
        <end position="390"/>
    </location>
</feature>
<keyword evidence="4" id="KW-0624">Polysaccharide degradation</keyword>
<feature type="region of interest" description="Disordered" evidence="5">
    <location>
        <begin position="317"/>
        <end position="344"/>
    </location>
</feature>
<dbReference type="InterPro" id="IPR000254">
    <property type="entry name" value="CBD"/>
</dbReference>
<evidence type="ECO:0000259" key="7">
    <source>
        <dbReference type="PROSITE" id="PS51164"/>
    </source>
</evidence>
<dbReference type="PROSITE" id="PS51257">
    <property type="entry name" value="PROKAR_LIPOPROTEIN"/>
    <property type="match status" value="1"/>
</dbReference>
<comment type="similarity">
    <text evidence="1 4">Belongs to the polysaccharide lyase 1 family.</text>
</comment>